<dbReference type="PROSITE" id="PS01245">
    <property type="entry name" value="RIO1"/>
    <property type="match status" value="1"/>
</dbReference>
<proteinExistence type="evidence at transcript level"/>
<dbReference type="InterPro" id="IPR000687">
    <property type="entry name" value="RIO_kinase"/>
</dbReference>
<keyword evidence="8" id="KW-0597">Phosphoprotein</keyword>
<organism evidence="26">
    <name type="scientific">Hyalomma excavatum</name>
    <dbReference type="NCBI Taxonomy" id="257692"/>
    <lineage>
        <taxon>Eukaryota</taxon>
        <taxon>Metazoa</taxon>
        <taxon>Ecdysozoa</taxon>
        <taxon>Arthropoda</taxon>
        <taxon>Chelicerata</taxon>
        <taxon>Arachnida</taxon>
        <taxon>Acari</taxon>
        <taxon>Parasitiformes</taxon>
        <taxon>Ixodida</taxon>
        <taxon>Ixodoidea</taxon>
        <taxon>Ixodidae</taxon>
        <taxon>Hyalomminae</taxon>
        <taxon>Hyalomma</taxon>
    </lineage>
</organism>
<dbReference type="Gene3D" id="3.30.200.20">
    <property type="entry name" value="Phosphorylase Kinase, domain 1"/>
    <property type="match status" value="1"/>
</dbReference>
<evidence type="ECO:0000256" key="20">
    <source>
        <dbReference type="ARBA" id="ARBA00064322"/>
    </source>
</evidence>
<keyword evidence="7 22" id="KW-0723">Serine/threonine-protein kinase</keyword>
<dbReference type="GO" id="GO:0042254">
    <property type="term" value="P:ribosome biogenesis"/>
    <property type="evidence" value="ECO:0007669"/>
    <property type="project" value="UniProtKB-KW"/>
</dbReference>
<evidence type="ECO:0000256" key="2">
    <source>
        <dbReference type="ARBA" id="ARBA00004496"/>
    </source>
</evidence>
<comment type="subcellular location">
    <subcellularLocation>
        <location evidence="2">Cytoplasm</location>
    </subcellularLocation>
</comment>
<comment type="subunit">
    <text evidence="20">Interacts with CASP10. Interacts with IRF3; RIOK3 probably mediates the interaction of TBK1 with IRF3. Associated with 40S pre-ribosomal particles.</text>
</comment>
<dbReference type="CDD" id="cd05146">
    <property type="entry name" value="RIO3_euk"/>
    <property type="match status" value="1"/>
</dbReference>
<dbReference type="EC" id="2.7.11.1" evidence="4 22"/>
<dbReference type="InterPro" id="IPR018935">
    <property type="entry name" value="RIO_kinase_CS"/>
</dbReference>
<dbReference type="GO" id="GO:0045087">
    <property type="term" value="P:innate immune response"/>
    <property type="evidence" value="ECO:0007669"/>
    <property type="project" value="UniProtKB-KW"/>
</dbReference>
<comment type="cofactor">
    <cofactor evidence="1 22">
        <name>Mg(2+)</name>
        <dbReference type="ChEBI" id="CHEBI:18420"/>
    </cofactor>
</comment>
<dbReference type="GO" id="GO:0046872">
    <property type="term" value="F:metal ion binding"/>
    <property type="evidence" value="ECO:0007669"/>
    <property type="project" value="UniProtKB-UniRule"/>
</dbReference>
<evidence type="ECO:0000256" key="10">
    <source>
        <dbReference type="ARBA" id="ARBA00022679"/>
    </source>
</evidence>
<evidence type="ECO:0000256" key="3">
    <source>
        <dbReference type="ARBA" id="ARBA00009196"/>
    </source>
</evidence>
<evidence type="ECO:0000256" key="22">
    <source>
        <dbReference type="PIRNR" id="PIRNR038146"/>
    </source>
</evidence>
<evidence type="ECO:0000256" key="19">
    <source>
        <dbReference type="ARBA" id="ARBA00048679"/>
    </source>
</evidence>
<sequence>MEGAEVLVPVPPTAPGPPPGPLNASRRSCPWGNASSTPQENVSFADVMSEQLARALEKEELATAAQGDHPAVPYIGEAAAAAEVFTSPEDCSDDHALALLLQAEYDREHDTVLGVEERKFNGKSKVSVSFENYRRAREPVLSDSEDEDEDGLDGGLGFGGARHWDSFERDQRTAQAIGRSGVARQPGGGFTTKHDATVCGRRNACRVMELPPGILTGDGGGFDMRLSNHVYNSLKVHSAQEGRRAARLHDKKEKATAEQSLDPNTRLVLYKLLNREILNELNGCISTGKESCVFYAAGGKSEEFAVPEECAVKVFKTTLNEFKNREQYIREDFRFRERFNKLNPRKVIHLWAEKEMHNLRKIERAGLPCPSVVLLKKHLLVMSFVGLDGVPAPQLREAVLVGEQLASAYAQTVQLACDLYDRCQLVHADLSEYNLLWHQGRVVIIDVSQAVDRMHPHALEFLLRDCTNVSRFFQKQGLPDVLSPKDLFTRVCGLNLPGEGAELLSQIQNYEKNKELLTRENQRKADLFNTLFEKSMEKKSMIGNESAAKPETAGEQVSQSD</sequence>
<evidence type="ECO:0000313" key="26">
    <source>
        <dbReference type="EMBL" id="JAP63981.1"/>
    </source>
</evidence>
<evidence type="ECO:0000259" key="25">
    <source>
        <dbReference type="SMART" id="SM00090"/>
    </source>
</evidence>
<dbReference type="SUPFAM" id="SSF56112">
    <property type="entry name" value="Protein kinase-like (PK-like)"/>
    <property type="match status" value="1"/>
</dbReference>
<keyword evidence="23" id="KW-0175">Coiled coil</keyword>
<keyword evidence="11 22" id="KW-0479">Metal-binding</keyword>
<dbReference type="AlphaFoldDB" id="A0A131XED7"/>
<keyword evidence="16" id="KW-0391">Immunity</keyword>
<keyword evidence="6" id="KW-0690">Ribosome biogenesis</keyword>
<keyword evidence="14" id="KW-0067">ATP-binding</keyword>
<feature type="domain" description="RIO kinase" evidence="25">
    <location>
        <begin position="250"/>
        <end position="493"/>
    </location>
</feature>
<evidence type="ECO:0000256" key="1">
    <source>
        <dbReference type="ARBA" id="ARBA00001946"/>
    </source>
</evidence>
<evidence type="ECO:0000256" key="6">
    <source>
        <dbReference type="ARBA" id="ARBA00022517"/>
    </source>
</evidence>
<feature type="compositionally biased region" description="Pro residues" evidence="24">
    <location>
        <begin position="9"/>
        <end position="21"/>
    </location>
</feature>
<evidence type="ECO:0000256" key="9">
    <source>
        <dbReference type="ARBA" id="ARBA00022588"/>
    </source>
</evidence>
<comment type="similarity">
    <text evidence="3 22">Belongs to the protein kinase superfamily. RIO-type Ser/Thr kinase family.</text>
</comment>
<dbReference type="InterPro" id="IPR017406">
    <property type="entry name" value="Ser/Thr_kinase_Rio3"/>
</dbReference>
<evidence type="ECO:0000256" key="15">
    <source>
        <dbReference type="ARBA" id="ARBA00022842"/>
    </source>
</evidence>
<dbReference type="SMART" id="SM00090">
    <property type="entry name" value="RIO"/>
    <property type="match status" value="1"/>
</dbReference>
<keyword evidence="5" id="KW-0963">Cytoplasm</keyword>
<keyword evidence="17" id="KW-0051">Antiviral defense</keyword>
<dbReference type="GO" id="GO:0106310">
    <property type="term" value="F:protein serine kinase activity"/>
    <property type="evidence" value="ECO:0007669"/>
    <property type="project" value="RHEA"/>
</dbReference>
<reference evidence="26" key="1">
    <citation type="journal article" date="2017" name="Ticks Tick Borne Dis.">
        <title>An insight into the sialome of Hyalomma excavatum.</title>
        <authorList>
            <person name="Ribeiro J.M."/>
            <person name="Slovak M."/>
            <person name="Francischetti I.M."/>
        </authorList>
    </citation>
    <scope>NUCLEOTIDE SEQUENCE</scope>
    <source>
        <strain evidence="26">Samish</strain>
        <tissue evidence="26">Salivary glands</tissue>
    </source>
</reference>
<evidence type="ECO:0000256" key="12">
    <source>
        <dbReference type="ARBA" id="ARBA00022741"/>
    </source>
</evidence>
<feature type="region of interest" description="Disordered" evidence="24">
    <location>
        <begin position="1"/>
        <end position="41"/>
    </location>
</feature>
<dbReference type="GO" id="GO:0051607">
    <property type="term" value="P:defense response to virus"/>
    <property type="evidence" value="ECO:0007669"/>
    <property type="project" value="UniProtKB-KW"/>
</dbReference>
<dbReference type="InterPro" id="IPR051272">
    <property type="entry name" value="RIO-type_Ser/Thr_kinase"/>
</dbReference>
<evidence type="ECO:0000256" key="4">
    <source>
        <dbReference type="ARBA" id="ARBA00012513"/>
    </source>
</evidence>
<dbReference type="GO" id="GO:0005737">
    <property type="term" value="C:cytoplasm"/>
    <property type="evidence" value="ECO:0007669"/>
    <property type="project" value="UniProtKB-SubCell"/>
</dbReference>
<keyword evidence="13 22" id="KW-0418">Kinase</keyword>
<evidence type="ECO:0000256" key="21">
    <source>
        <dbReference type="ARBA" id="ARBA00068351"/>
    </source>
</evidence>
<evidence type="ECO:0000256" key="5">
    <source>
        <dbReference type="ARBA" id="ARBA00022490"/>
    </source>
</evidence>
<evidence type="ECO:0000256" key="7">
    <source>
        <dbReference type="ARBA" id="ARBA00022527"/>
    </source>
</evidence>
<feature type="coiled-coil region" evidence="23">
    <location>
        <begin position="500"/>
        <end position="527"/>
    </location>
</feature>
<dbReference type="Gene3D" id="1.10.510.10">
    <property type="entry name" value="Transferase(Phosphotransferase) domain 1"/>
    <property type="match status" value="1"/>
</dbReference>
<dbReference type="EMBL" id="GEFH01004600">
    <property type="protein sequence ID" value="JAP63981.1"/>
    <property type="molecule type" value="mRNA"/>
</dbReference>
<dbReference type="Pfam" id="PF01163">
    <property type="entry name" value="RIO1"/>
    <property type="match status" value="1"/>
</dbReference>
<comment type="catalytic activity">
    <reaction evidence="19 22">
        <text>L-seryl-[protein] + ATP = O-phospho-L-seryl-[protein] + ADP + H(+)</text>
        <dbReference type="Rhea" id="RHEA:17989"/>
        <dbReference type="Rhea" id="RHEA-COMP:9863"/>
        <dbReference type="Rhea" id="RHEA-COMP:11604"/>
        <dbReference type="ChEBI" id="CHEBI:15378"/>
        <dbReference type="ChEBI" id="CHEBI:29999"/>
        <dbReference type="ChEBI" id="CHEBI:30616"/>
        <dbReference type="ChEBI" id="CHEBI:83421"/>
        <dbReference type="ChEBI" id="CHEBI:456216"/>
        <dbReference type="EC" id="2.7.11.1"/>
    </reaction>
</comment>
<dbReference type="GO" id="GO:0005524">
    <property type="term" value="F:ATP binding"/>
    <property type="evidence" value="ECO:0007669"/>
    <property type="project" value="UniProtKB-UniRule"/>
</dbReference>
<evidence type="ECO:0000256" key="23">
    <source>
        <dbReference type="SAM" id="Coils"/>
    </source>
</evidence>
<keyword evidence="12 22" id="KW-0547">Nucleotide-binding</keyword>
<protein>
    <recommendedName>
        <fullName evidence="21 22">Serine/threonine-protein kinase RIO3</fullName>
        <ecNumber evidence="4 22">2.7.11.1</ecNumber>
    </recommendedName>
</protein>
<dbReference type="InterPro" id="IPR018934">
    <property type="entry name" value="RIO_dom"/>
</dbReference>
<accession>A0A131XED7</accession>
<comment type="catalytic activity">
    <reaction evidence="18 22">
        <text>L-threonyl-[protein] + ATP = O-phospho-L-threonyl-[protein] + ADP + H(+)</text>
        <dbReference type="Rhea" id="RHEA:46608"/>
        <dbReference type="Rhea" id="RHEA-COMP:11060"/>
        <dbReference type="Rhea" id="RHEA-COMP:11605"/>
        <dbReference type="ChEBI" id="CHEBI:15378"/>
        <dbReference type="ChEBI" id="CHEBI:30013"/>
        <dbReference type="ChEBI" id="CHEBI:30616"/>
        <dbReference type="ChEBI" id="CHEBI:61977"/>
        <dbReference type="ChEBI" id="CHEBI:456216"/>
        <dbReference type="EC" id="2.7.11.1"/>
    </reaction>
</comment>
<evidence type="ECO:0000256" key="14">
    <source>
        <dbReference type="ARBA" id="ARBA00022840"/>
    </source>
</evidence>
<dbReference type="PIRSF" id="PIRSF038146">
    <property type="entry name" value="Ser/Thr_PK_RIO3"/>
    <property type="match status" value="1"/>
</dbReference>
<dbReference type="InterPro" id="IPR011009">
    <property type="entry name" value="Kinase-like_dom_sf"/>
</dbReference>
<evidence type="ECO:0000256" key="11">
    <source>
        <dbReference type="ARBA" id="ARBA00022723"/>
    </source>
</evidence>
<dbReference type="GO" id="GO:0004674">
    <property type="term" value="F:protein serine/threonine kinase activity"/>
    <property type="evidence" value="ECO:0007669"/>
    <property type="project" value="UniProtKB-UniRule"/>
</dbReference>
<evidence type="ECO:0000256" key="18">
    <source>
        <dbReference type="ARBA" id="ARBA00047899"/>
    </source>
</evidence>
<evidence type="ECO:0000256" key="13">
    <source>
        <dbReference type="ARBA" id="ARBA00022777"/>
    </source>
</evidence>
<evidence type="ECO:0000256" key="8">
    <source>
        <dbReference type="ARBA" id="ARBA00022553"/>
    </source>
</evidence>
<feature type="region of interest" description="Disordered" evidence="24">
    <location>
        <begin position="539"/>
        <end position="561"/>
    </location>
</feature>
<dbReference type="FunFam" id="3.30.200.20:FF:000200">
    <property type="entry name" value="Serine/threonine-protein kinase RIO3"/>
    <property type="match status" value="1"/>
</dbReference>
<evidence type="ECO:0000256" key="17">
    <source>
        <dbReference type="ARBA" id="ARBA00023118"/>
    </source>
</evidence>
<evidence type="ECO:0000256" key="24">
    <source>
        <dbReference type="SAM" id="MobiDB-lite"/>
    </source>
</evidence>
<keyword evidence="9" id="KW-0399">Innate immunity</keyword>
<name>A0A131XED7_9ACAR</name>
<evidence type="ECO:0000256" key="16">
    <source>
        <dbReference type="ARBA" id="ARBA00022859"/>
    </source>
</evidence>
<keyword evidence="10 22" id="KW-0808">Transferase</keyword>
<dbReference type="PANTHER" id="PTHR45723">
    <property type="entry name" value="SERINE/THREONINE-PROTEIN KINASE RIO1"/>
    <property type="match status" value="1"/>
</dbReference>
<keyword evidence="15 22" id="KW-0460">Magnesium</keyword>
<dbReference type="FunFam" id="1.10.510.10:FF:000254">
    <property type="entry name" value="Serine/threonine-protein kinase RIO3"/>
    <property type="match status" value="1"/>
</dbReference>